<evidence type="ECO:0000313" key="2">
    <source>
        <dbReference type="Proteomes" id="UP001246473"/>
    </source>
</evidence>
<protein>
    <submittedName>
        <fullName evidence="1">Uncharacterized protein</fullName>
    </submittedName>
</protein>
<dbReference type="EMBL" id="JANSLM010000003">
    <property type="protein sequence ID" value="MDT8837633.1"/>
    <property type="molecule type" value="Genomic_DNA"/>
</dbReference>
<reference evidence="1" key="1">
    <citation type="submission" date="2022-08" db="EMBL/GenBank/DDBJ databases">
        <authorList>
            <person name="Kim S.-J."/>
        </authorList>
    </citation>
    <scope>NUCLEOTIDE SEQUENCE</scope>
    <source>
        <strain evidence="1">KJ</strain>
    </source>
</reference>
<sequence length="246" mass="27780">MPLTPDFLSYDEPLIAACEDVLKKHWHRGRSLKLTRKPKKGTVGTFYCLIDPQYTKSVLIEDRANEKLPLPVVAIHPFVVTDSFYFGIRLRFDHVYESTFMLTSVSVSLFTGNKLAPIVRAEWDYRDIGKSRHAQPHWHLLGLALFDSLRDSFETGQTGDNEPRDFNSAQTLPRAEIERIHFATSAAWQAGSPTAIQHLFLKKEQLINWLGGLAEYMSEQLTVVASKSAVLPANASPPVKDFQPGR</sequence>
<gene>
    <name evidence="1" type="ORF">ParKJ_09415</name>
</gene>
<name>A0AAP5Q5R6_9BURK</name>
<proteinExistence type="predicted"/>
<organism evidence="1 2">
    <name type="scientific">Paraburkholderia fungorum</name>
    <dbReference type="NCBI Taxonomy" id="134537"/>
    <lineage>
        <taxon>Bacteria</taxon>
        <taxon>Pseudomonadati</taxon>
        <taxon>Pseudomonadota</taxon>
        <taxon>Betaproteobacteria</taxon>
        <taxon>Burkholderiales</taxon>
        <taxon>Burkholderiaceae</taxon>
        <taxon>Paraburkholderia</taxon>
    </lineage>
</organism>
<evidence type="ECO:0000313" key="1">
    <source>
        <dbReference type="EMBL" id="MDT8837633.1"/>
    </source>
</evidence>
<dbReference type="Proteomes" id="UP001246473">
    <property type="component" value="Unassembled WGS sequence"/>
</dbReference>
<accession>A0AAP5Q5R6</accession>
<comment type="caution">
    <text evidence="1">The sequence shown here is derived from an EMBL/GenBank/DDBJ whole genome shotgun (WGS) entry which is preliminary data.</text>
</comment>
<dbReference type="RefSeq" id="WP_146153358.1">
    <property type="nucleotide sequence ID" value="NZ_CP099623.1"/>
</dbReference>
<dbReference type="AlphaFoldDB" id="A0AAP5Q5R6"/>